<evidence type="ECO:0000256" key="7">
    <source>
        <dbReference type="PROSITE-ProRule" id="PRU00277"/>
    </source>
</evidence>
<keyword evidence="6 7" id="KW-0413">Isomerase</keyword>
<keyword evidence="11" id="KW-1185">Reference proteome</keyword>
<proteinExistence type="predicted"/>
<protein>
    <recommendedName>
        <fullName evidence="2 7">peptidylprolyl isomerase</fullName>
        <ecNumber evidence="2 7">5.2.1.8</ecNumber>
    </recommendedName>
</protein>
<keyword evidence="3" id="KW-0677">Repeat</keyword>
<evidence type="ECO:0000256" key="2">
    <source>
        <dbReference type="ARBA" id="ARBA00013194"/>
    </source>
</evidence>
<dbReference type="OrthoDB" id="433738at2759"/>
<dbReference type="PANTHER" id="PTHR46512">
    <property type="entry name" value="PEPTIDYLPROLYL ISOMERASE"/>
    <property type="match status" value="1"/>
</dbReference>
<evidence type="ECO:0000256" key="6">
    <source>
        <dbReference type="ARBA" id="ARBA00023235"/>
    </source>
</evidence>
<dbReference type="Gene3D" id="1.25.40.10">
    <property type="entry name" value="Tetratricopeptide repeat domain"/>
    <property type="match status" value="1"/>
</dbReference>
<evidence type="ECO:0000256" key="4">
    <source>
        <dbReference type="ARBA" id="ARBA00022803"/>
    </source>
</evidence>
<evidence type="ECO:0000313" key="10">
    <source>
        <dbReference type="EMBL" id="GFT07650.1"/>
    </source>
</evidence>
<dbReference type="PROSITE" id="PS50059">
    <property type="entry name" value="FKBP_PPIASE"/>
    <property type="match status" value="2"/>
</dbReference>
<evidence type="ECO:0000259" key="9">
    <source>
        <dbReference type="PROSITE" id="PS50059"/>
    </source>
</evidence>
<dbReference type="EMBL" id="BMAW01008231">
    <property type="protein sequence ID" value="GFT07650.1"/>
    <property type="molecule type" value="Genomic_DNA"/>
</dbReference>
<reference evidence="10" key="1">
    <citation type="submission" date="2020-08" db="EMBL/GenBank/DDBJ databases">
        <title>Multicomponent nature underlies the extraordinary mechanical properties of spider dragline silk.</title>
        <authorList>
            <person name="Kono N."/>
            <person name="Nakamura H."/>
            <person name="Mori M."/>
            <person name="Yoshida Y."/>
            <person name="Ohtoshi R."/>
            <person name="Malay A.D."/>
            <person name="Moran D.A.P."/>
            <person name="Tomita M."/>
            <person name="Numata K."/>
            <person name="Arakawa K."/>
        </authorList>
    </citation>
    <scope>NUCLEOTIDE SEQUENCE</scope>
</reference>
<feature type="domain" description="PPIase FKBP-type" evidence="9">
    <location>
        <begin position="207"/>
        <end position="292"/>
    </location>
</feature>
<comment type="catalytic activity">
    <reaction evidence="1 7">
        <text>[protein]-peptidylproline (omega=180) = [protein]-peptidylproline (omega=0)</text>
        <dbReference type="Rhea" id="RHEA:16237"/>
        <dbReference type="Rhea" id="RHEA-COMP:10747"/>
        <dbReference type="Rhea" id="RHEA-COMP:10748"/>
        <dbReference type="ChEBI" id="CHEBI:83833"/>
        <dbReference type="ChEBI" id="CHEBI:83834"/>
        <dbReference type="EC" id="5.2.1.8"/>
    </reaction>
</comment>
<keyword evidence="5 7" id="KW-0697">Rotamase</keyword>
<dbReference type="Gene3D" id="3.10.50.40">
    <property type="match status" value="2"/>
</dbReference>
<dbReference type="SMART" id="SM00028">
    <property type="entry name" value="TPR"/>
    <property type="match status" value="3"/>
</dbReference>
<evidence type="ECO:0000256" key="5">
    <source>
        <dbReference type="ARBA" id="ARBA00023110"/>
    </source>
</evidence>
<feature type="repeat" description="TPR" evidence="8">
    <location>
        <begin position="358"/>
        <end position="391"/>
    </location>
</feature>
<dbReference type="GO" id="GO:0003755">
    <property type="term" value="F:peptidyl-prolyl cis-trans isomerase activity"/>
    <property type="evidence" value="ECO:0007669"/>
    <property type="project" value="UniProtKB-KW"/>
</dbReference>
<accession>A0A8X6NDJ1</accession>
<dbReference type="SUPFAM" id="SSF48452">
    <property type="entry name" value="TPR-like"/>
    <property type="match status" value="1"/>
</dbReference>
<sequence length="514" mass="59070">MAEKKFSVSQDPNNGVCIVKLKLEHDDHSKSGKEKRDYMLKHRKIAMKYKKKVGKGSSSVVEMEEIMEDGGVKKQVMKAGKGDDSPKVGDKVVIHYTGWLLDGNTTLYETNRSDEKFEFSLGMGTVMKGWDIGIASMKKGEVALFIIQPQYAYGAKGNPPKVPPNMSLMFEIELYDWELEDISPTKSGKILRRIIENGEGTIFPDEGFEITVKYTGYYKDCIFEECVKQFPLGDGICAEIPESIEEALYRFRLKEKSMLFMSGRYGYKPGSPQFKIPPGADIKYEVTLLNFEKVKEVFEMNTDEKLARARLVKERGITLFKVGHYKSALKQFKHILSCLENEPGADPDTKEVRTELLKSAYLNISLCHLKTEHYSECIRYCTKVLEMDPVNEKALFRRGQANMHFNECNEAMKDFHKLKELYPENQATKKSMYTCLEKMKADNLKEKNTYNNMFEKFMKQDQEKMKHMKTETGVWEDGQGCSVEECKSETQRLIERNDDLLRDANVIELSNTAL</sequence>
<evidence type="ECO:0000313" key="11">
    <source>
        <dbReference type="Proteomes" id="UP000887013"/>
    </source>
</evidence>
<dbReference type="InterPro" id="IPR019734">
    <property type="entry name" value="TPR_rpt"/>
</dbReference>
<evidence type="ECO:0000256" key="3">
    <source>
        <dbReference type="ARBA" id="ARBA00022737"/>
    </source>
</evidence>
<dbReference type="AlphaFoldDB" id="A0A8X6NDJ1"/>
<evidence type="ECO:0000256" key="1">
    <source>
        <dbReference type="ARBA" id="ARBA00000971"/>
    </source>
</evidence>
<dbReference type="InterPro" id="IPR050754">
    <property type="entry name" value="FKBP4/5/8-like"/>
</dbReference>
<feature type="domain" description="PPIase FKBP-type" evidence="9">
    <location>
        <begin position="89"/>
        <end position="178"/>
    </location>
</feature>
<dbReference type="InterPro" id="IPR001179">
    <property type="entry name" value="PPIase_FKBP_dom"/>
</dbReference>
<dbReference type="PROSITE" id="PS50005">
    <property type="entry name" value="TPR"/>
    <property type="match status" value="2"/>
</dbReference>
<dbReference type="EC" id="5.2.1.8" evidence="2 7"/>
<dbReference type="PANTHER" id="PTHR46512:SF9">
    <property type="entry name" value="PEPTIDYLPROLYL ISOMERASE"/>
    <property type="match status" value="1"/>
</dbReference>
<dbReference type="SUPFAM" id="SSF54534">
    <property type="entry name" value="FKBP-like"/>
    <property type="match status" value="2"/>
</dbReference>
<evidence type="ECO:0000256" key="8">
    <source>
        <dbReference type="PROSITE-ProRule" id="PRU00339"/>
    </source>
</evidence>
<keyword evidence="4 8" id="KW-0802">TPR repeat</keyword>
<organism evidence="10 11">
    <name type="scientific">Nephila pilipes</name>
    <name type="common">Giant wood spider</name>
    <name type="synonym">Nephila maculata</name>
    <dbReference type="NCBI Taxonomy" id="299642"/>
    <lineage>
        <taxon>Eukaryota</taxon>
        <taxon>Metazoa</taxon>
        <taxon>Ecdysozoa</taxon>
        <taxon>Arthropoda</taxon>
        <taxon>Chelicerata</taxon>
        <taxon>Arachnida</taxon>
        <taxon>Araneae</taxon>
        <taxon>Araneomorphae</taxon>
        <taxon>Entelegynae</taxon>
        <taxon>Araneoidea</taxon>
        <taxon>Nephilidae</taxon>
        <taxon>Nephila</taxon>
    </lineage>
</organism>
<gene>
    <name evidence="10" type="primary">FKBP4</name>
    <name evidence="10" type="ORF">NPIL_214261</name>
</gene>
<feature type="repeat" description="TPR" evidence="8">
    <location>
        <begin position="392"/>
        <end position="425"/>
    </location>
</feature>
<dbReference type="InterPro" id="IPR046357">
    <property type="entry name" value="PPIase_dom_sf"/>
</dbReference>
<dbReference type="Proteomes" id="UP000887013">
    <property type="component" value="Unassembled WGS sequence"/>
</dbReference>
<dbReference type="FunFam" id="1.25.40.10:FF:000008">
    <property type="entry name" value="Peptidylprolyl isomerase"/>
    <property type="match status" value="1"/>
</dbReference>
<name>A0A8X6NDJ1_NEPPI</name>
<dbReference type="Pfam" id="PF00254">
    <property type="entry name" value="FKBP_C"/>
    <property type="match status" value="2"/>
</dbReference>
<dbReference type="InterPro" id="IPR011990">
    <property type="entry name" value="TPR-like_helical_dom_sf"/>
</dbReference>
<comment type="caution">
    <text evidence="10">The sequence shown here is derived from an EMBL/GenBank/DDBJ whole genome shotgun (WGS) entry which is preliminary data.</text>
</comment>